<evidence type="ECO:0000313" key="6">
    <source>
        <dbReference type="Proteomes" id="UP000319138"/>
    </source>
</evidence>
<comment type="caution">
    <text evidence="5">The sequence shown here is derived from an EMBL/GenBank/DDBJ whole genome shotgun (WGS) entry which is preliminary data.</text>
</comment>
<dbReference type="Pfam" id="PF07022">
    <property type="entry name" value="Phage_CI_repr"/>
    <property type="match status" value="1"/>
</dbReference>
<dbReference type="InterPro" id="IPR001387">
    <property type="entry name" value="Cro/C1-type_HTH"/>
</dbReference>
<organism evidence="5 6">
    <name type="scientific">Gilliamella apicola</name>
    <dbReference type="NCBI Taxonomy" id="1196095"/>
    <lineage>
        <taxon>Bacteria</taxon>
        <taxon>Pseudomonadati</taxon>
        <taxon>Pseudomonadota</taxon>
        <taxon>Gammaproteobacteria</taxon>
        <taxon>Orbales</taxon>
        <taxon>Orbaceae</taxon>
        <taxon>Gilliamella</taxon>
    </lineage>
</organism>
<reference evidence="5 6" key="1">
    <citation type="submission" date="2019-07" db="EMBL/GenBank/DDBJ databases">
        <title>Gilliamella genomes.</title>
        <authorList>
            <person name="Zheng H."/>
        </authorList>
    </citation>
    <scope>NUCLEOTIDE SEQUENCE [LARGE SCALE GENOMIC DNA]</scope>
    <source>
        <strain evidence="5 6">W8131</strain>
    </source>
</reference>
<evidence type="ECO:0000256" key="1">
    <source>
        <dbReference type="ARBA" id="ARBA00023015"/>
    </source>
</evidence>
<dbReference type="InterPro" id="IPR036286">
    <property type="entry name" value="LexA/Signal_pep-like_sf"/>
</dbReference>
<dbReference type="Gene3D" id="1.10.260.40">
    <property type="entry name" value="lambda repressor-like DNA-binding domains"/>
    <property type="match status" value="1"/>
</dbReference>
<dbReference type="PROSITE" id="PS50943">
    <property type="entry name" value="HTH_CROC1"/>
    <property type="match status" value="1"/>
</dbReference>
<dbReference type="SUPFAM" id="SSF47413">
    <property type="entry name" value="lambda repressor-like DNA-binding domains"/>
    <property type="match status" value="1"/>
</dbReference>
<dbReference type="Pfam" id="PF00717">
    <property type="entry name" value="Peptidase_S24"/>
    <property type="match status" value="1"/>
</dbReference>
<dbReference type="AlphaFoldDB" id="A0A556RSD7"/>
<keyword evidence="1" id="KW-0805">Transcription regulation</keyword>
<dbReference type="InterPro" id="IPR010744">
    <property type="entry name" value="Phage_CI_N"/>
</dbReference>
<dbReference type="PANTHER" id="PTHR40661:SF2">
    <property type="entry name" value="HTH-TYPE TRANSCRIPTIONAL REGULATOR PRTR"/>
    <property type="match status" value="1"/>
</dbReference>
<dbReference type="GO" id="GO:0045892">
    <property type="term" value="P:negative regulation of DNA-templated transcription"/>
    <property type="evidence" value="ECO:0007669"/>
    <property type="project" value="InterPro"/>
</dbReference>
<proteinExistence type="predicted"/>
<dbReference type="RefSeq" id="WP_144187541.1">
    <property type="nucleotide sequence ID" value="NZ_VMHL01000001.1"/>
</dbReference>
<accession>A0A556RSD7</accession>
<dbReference type="GO" id="GO:0003677">
    <property type="term" value="F:DNA binding"/>
    <property type="evidence" value="ECO:0007669"/>
    <property type="project" value="UniProtKB-KW"/>
</dbReference>
<keyword evidence="2" id="KW-0238">DNA-binding</keyword>
<dbReference type="InterPro" id="IPR015927">
    <property type="entry name" value="Peptidase_S24_S26A/B/C"/>
</dbReference>
<dbReference type="Proteomes" id="UP000319138">
    <property type="component" value="Unassembled WGS sequence"/>
</dbReference>
<dbReference type="InterPro" id="IPR039418">
    <property type="entry name" value="LexA-like"/>
</dbReference>
<evidence type="ECO:0000313" key="5">
    <source>
        <dbReference type="EMBL" id="TSJ91810.1"/>
    </source>
</evidence>
<gene>
    <name evidence="5" type="ORF">FPQ14_00650</name>
</gene>
<feature type="domain" description="HTH cro/C1-type" evidence="4">
    <location>
        <begin position="8"/>
        <end position="61"/>
    </location>
</feature>
<evidence type="ECO:0000259" key="4">
    <source>
        <dbReference type="PROSITE" id="PS50943"/>
    </source>
</evidence>
<dbReference type="InterPro" id="IPR010982">
    <property type="entry name" value="Lambda_DNA-bd_dom_sf"/>
</dbReference>
<dbReference type="SUPFAM" id="SSF51306">
    <property type="entry name" value="LexA/Signal peptidase"/>
    <property type="match status" value="1"/>
</dbReference>
<name>A0A556RSD7_9GAMM</name>
<protein>
    <submittedName>
        <fullName evidence="5">Helix-turn-helix transcriptional regulator</fullName>
    </submittedName>
</protein>
<dbReference type="Gene3D" id="2.10.109.10">
    <property type="entry name" value="Umud Fragment, subunit A"/>
    <property type="match status" value="1"/>
</dbReference>
<evidence type="ECO:0000256" key="2">
    <source>
        <dbReference type="ARBA" id="ARBA00023125"/>
    </source>
</evidence>
<dbReference type="EMBL" id="VMHL01000001">
    <property type="protein sequence ID" value="TSJ91810.1"/>
    <property type="molecule type" value="Genomic_DNA"/>
</dbReference>
<evidence type="ECO:0000256" key="3">
    <source>
        <dbReference type="ARBA" id="ARBA00023163"/>
    </source>
</evidence>
<dbReference type="PANTHER" id="PTHR40661">
    <property type="match status" value="1"/>
</dbReference>
<keyword evidence="3" id="KW-0804">Transcription</keyword>
<dbReference type="SMART" id="SM00530">
    <property type="entry name" value="HTH_XRE"/>
    <property type="match status" value="1"/>
</dbReference>
<dbReference type="CDD" id="cd06529">
    <property type="entry name" value="S24_LexA-like"/>
    <property type="match status" value="1"/>
</dbReference>
<sequence>MTTVDQRIEKIMRDHSINKRELAEIACTTPQNVANWINRDAISRKKAKLISEKLGYDLNWLLYGGDENIKESKLNPVEWESLSEEEQKDGKFVTIPVLDVELSAGFGACPTMEQEMYTLPFRSITLKQRNIPINMAKVVKVTGDSMEPRLFDKDIISINTADTRIRDGKIYAVRVHDLQKVKVLIRNTDGTITLRSYNPTYADEIISKEQIESGDFQVLGRMWWHSSIDD</sequence>